<dbReference type="PANTHER" id="PTHR34618:SF1">
    <property type="entry name" value="SECRETED PROTEIN"/>
    <property type="match status" value="1"/>
</dbReference>
<feature type="compositionally biased region" description="Basic and acidic residues" evidence="1">
    <location>
        <begin position="423"/>
        <end position="449"/>
    </location>
</feature>
<reference evidence="3 4" key="1">
    <citation type="submission" date="2020-01" db="EMBL/GenBank/DDBJ databases">
        <authorList>
            <person name="Palmer J.M."/>
        </authorList>
    </citation>
    <scope>NUCLEOTIDE SEQUENCE [LARGE SCALE GENOMIC DNA]</scope>
    <source>
        <strain evidence="3 4">TWF970</strain>
    </source>
</reference>
<sequence length="459" mass="50354">MHISTLFTATTVAFVTIADIASAHVVLVDAYGNANKAVRGYALGFDAATPRNGGYLYPQQRDVTVFANKVVHHPGTATYLINTCGTTLQHTAWYYQKHEKSKWFDVSDDKRTWLFSQATPHKGYIDIPAGIAGLAWNEWKKNTRTDLATGRTKLKTGIPKVTRGGSLSILAFQINLDGGGAFQCKIDYLANGRQWARKLNVRKNCPGDAHSFNWPGVQKTCWFTVDMPNDLDCKGKTGSKNEVTDICLVRCENSAKNGPFGGCIPVQQIRPKPKVVKSVKPVKPVKPVVSVKPVKVTVVKAVQPTVAPPKPVTVTKNKFVTIIKGGQTQVSKITKNTVLTLTQVIKPPPKTTVEIQYTTVTVESSGVSTEAPEPDGTEEVDDKDDENDDANKPTPEPEPSKEPTKEEIKAALGGEEYPEEDIKDIKEEKVTDDVKDALKDNSGKEKMPDEIGEQEQGYY</sequence>
<gene>
    <name evidence="3" type="ORF">TWF970_005096</name>
</gene>
<evidence type="ECO:0000313" key="3">
    <source>
        <dbReference type="EMBL" id="KAF3277487.1"/>
    </source>
</evidence>
<feature type="signal peptide" evidence="2">
    <location>
        <begin position="1"/>
        <end position="23"/>
    </location>
</feature>
<dbReference type="AlphaFoldDB" id="A0A7C8R712"/>
<protein>
    <submittedName>
        <fullName evidence="3">Uncharacterized protein</fullName>
    </submittedName>
</protein>
<evidence type="ECO:0000256" key="2">
    <source>
        <dbReference type="SAM" id="SignalP"/>
    </source>
</evidence>
<feature type="region of interest" description="Disordered" evidence="1">
    <location>
        <begin position="363"/>
        <end position="459"/>
    </location>
</feature>
<comment type="caution">
    <text evidence="3">The sequence shown here is derived from an EMBL/GenBank/DDBJ whole genome shotgun (WGS) entry which is preliminary data.</text>
</comment>
<dbReference type="EMBL" id="JAABOJ010000028">
    <property type="protein sequence ID" value="KAF3277487.1"/>
    <property type="molecule type" value="Genomic_DNA"/>
</dbReference>
<accession>A0A7C8R712</accession>
<feature type="compositionally biased region" description="Acidic residues" evidence="1">
    <location>
        <begin position="372"/>
        <end position="388"/>
    </location>
</feature>
<organism evidence="3 4">
    <name type="scientific">Orbilia oligospora</name>
    <name type="common">Nematode-trapping fungus</name>
    <name type="synonym">Arthrobotrys oligospora</name>
    <dbReference type="NCBI Taxonomy" id="2813651"/>
    <lineage>
        <taxon>Eukaryota</taxon>
        <taxon>Fungi</taxon>
        <taxon>Dikarya</taxon>
        <taxon>Ascomycota</taxon>
        <taxon>Pezizomycotina</taxon>
        <taxon>Orbiliomycetes</taxon>
        <taxon>Orbiliales</taxon>
        <taxon>Orbiliaceae</taxon>
        <taxon>Orbilia</taxon>
    </lineage>
</organism>
<dbReference type="OrthoDB" id="3241054at2759"/>
<dbReference type="Proteomes" id="UP000474640">
    <property type="component" value="Unassembled WGS sequence"/>
</dbReference>
<dbReference type="Pfam" id="PF11327">
    <property type="entry name" value="Egh16-like"/>
    <property type="match status" value="1"/>
</dbReference>
<evidence type="ECO:0000256" key="1">
    <source>
        <dbReference type="SAM" id="MobiDB-lite"/>
    </source>
</evidence>
<dbReference type="InterPro" id="IPR021476">
    <property type="entry name" value="Egh16-like"/>
</dbReference>
<proteinExistence type="predicted"/>
<evidence type="ECO:0000313" key="4">
    <source>
        <dbReference type="Proteomes" id="UP000474640"/>
    </source>
</evidence>
<feature type="chain" id="PRO_5028941813" evidence="2">
    <location>
        <begin position="24"/>
        <end position="459"/>
    </location>
</feature>
<keyword evidence="2" id="KW-0732">Signal</keyword>
<name>A0A7C8R712_ORBOL</name>
<feature type="compositionally biased region" description="Basic and acidic residues" evidence="1">
    <location>
        <begin position="398"/>
        <end position="409"/>
    </location>
</feature>
<dbReference type="PANTHER" id="PTHR34618">
    <property type="entry name" value="SURFACE PROTEIN MAS1, PUTATIVE-RELATED"/>
    <property type="match status" value="1"/>
</dbReference>